<dbReference type="InterPro" id="IPR050546">
    <property type="entry name" value="Glycosyl_Hydrlase_16"/>
</dbReference>
<dbReference type="Pfam" id="PF00722">
    <property type="entry name" value="Glyco_hydro_16"/>
    <property type="match status" value="1"/>
</dbReference>
<dbReference type="PANTHER" id="PTHR10963">
    <property type="entry name" value="GLYCOSYL HYDROLASE-RELATED"/>
    <property type="match status" value="1"/>
</dbReference>
<feature type="domain" description="GH16" evidence="2">
    <location>
        <begin position="2"/>
        <end position="257"/>
    </location>
</feature>
<evidence type="ECO:0000259" key="2">
    <source>
        <dbReference type="PROSITE" id="PS51762"/>
    </source>
</evidence>
<dbReference type="Proteomes" id="UP001199916">
    <property type="component" value="Unassembled WGS sequence"/>
</dbReference>
<dbReference type="CDD" id="cd08023">
    <property type="entry name" value="GH16_laminarinase_like"/>
    <property type="match status" value="1"/>
</dbReference>
<dbReference type="InterPro" id="IPR000757">
    <property type="entry name" value="Beta-glucanase-like"/>
</dbReference>
<dbReference type="PROSITE" id="PS51762">
    <property type="entry name" value="GH16_2"/>
    <property type="match status" value="1"/>
</dbReference>
<evidence type="ECO:0000313" key="4">
    <source>
        <dbReference type="Proteomes" id="UP001199916"/>
    </source>
</evidence>
<dbReference type="Gene3D" id="2.60.120.200">
    <property type="match status" value="1"/>
</dbReference>
<keyword evidence="3" id="KW-0378">Hydrolase</keyword>
<name>A0ABS8YIM4_9BACL</name>
<dbReference type="SUPFAM" id="SSF49899">
    <property type="entry name" value="Concanavalin A-like lectins/glucanases"/>
    <property type="match status" value="1"/>
</dbReference>
<comment type="caution">
    <text evidence="3">The sequence shown here is derived from an EMBL/GenBank/DDBJ whole genome shotgun (WGS) entry which is preliminary data.</text>
</comment>
<evidence type="ECO:0000256" key="1">
    <source>
        <dbReference type="ARBA" id="ARBA00006865"/>
    </source>
</evidence>
<organism evidence="3 4">
    <name type="scientific">Paenibacillus profundus</name>
    <dbReference type="NCBI Taxonomy" id="1173085"/>
    <lineage>
        <taxon>Bacteria</taxon>
        <taxon>Bacillati</taxon>
        <taxon>Bacillota</taxon>
        <taxon>Bacilli</taxon>
        <taxon>Bacillales</taxon>
        <taxon>Paenibacillaceae</taxon>
        <taxon>Paenibacillus</taxon>
    </lineage>
</organism>
<keyword evidence="4" id="KW-1185">Reference proteome</keyword>
<dbReference type="InterPro" id="IPR013320">
    <property type="entry name" value="ConA-like_dom_sf"/>
</dbReference>
<protein>
    <submittedName>
        <fullName evidence="3">Glycoside hydrolase family 16 protein</fullName>
    </submittedName>
</protein>
<proteinExistence type="inferred from homology"/>
<accession>A0ABS8YIM4</accession>
<comment type="similarity">
    <text evidence="1">Belongs to the glycosyl hydrolase 16 family.</text>
</comment>
<reference evidence="3 4" key="1">
    <citation type="submission" date="2021-11" db="EMBL/GenBank/DDBJ databases">
        <title>Draft genome sequence of Paenibacillus profundus YoMME, a new Gram-positive bacteria with exoelectrogenic properties.</title>
        <authorList>
            <person name="Hubenova Y."/>
            <person name="Hubenova E."/>
            <person name="Manasiev Y."/>
            <person name="Peykov S."/>
            <person name="Mitov M."/>
        </authorList>
    </citation>
    <scope>NUCLEOTIDE SEQUENCE [LARGE SCALE GENOMIC DNA]</scope>
    <source>
        <strain evidence="3 4">YoMME</strain>
    </source>
</reference>
<dbReference type="RefSeq" id="WP_233698051.1">
    <property type="nucleotide sequence ID" value="NZ_JAJNBZ010000019.1"/>
</dbReference>
<dbReference type="GO" id="GO:0016787">
    <property type="term" value="F:hydrolase activity"/>
    <property type="evidence" value="ECO:0007669"/>
    <property type="project" value="UniProtKB-KW"/>
</dbReference>
<evidence type="ECO:0000313" key="3">
    <source>
        <dbReference type="EMBL" id="MCE5171641.1"/>
    </source>
</evidence>
<dbReference type="PANTHER" id="PTHR10963:SF55">
    <property type="entry name" value="GLYCOSIDE HYDROLASE FAMILY 16 PROTEIN"/>
    <property type="match status" value="1"/>
</dbReference>
<gene>
    <name evidence="3" type="ORF">LQV63_20340</name>
</gene>
<sequence>MGKEANVPQEKRGWKLVWNDEFEGTDIDMTKWQHQVGGWGFGNNEDQYYTSDAANAYLYNGKLVIKAMKQEYGGKPYTSAKLVTQGKADWTYGRFEIRAKLPRGKGMWPAIWMMPTDMQKYGGWPSCGEIDIMEYLGHEPRTVYGTLHMGNPHIYRGGHVELEATLADNFHLFALEWTPTEMRWYVDDEEYYRTSTWLTRNNEDADNEPFPAPFDRAFYLQLNLAVGGNWPGYPDDTTVFPQTFEIDYVRVYQPDDGRYDGNNGS</sequence>
<dbReference type="EMBL" id="JAJNBZ010000019">
    <property type="protein sequence ID" value="MCE5171641.1"/>
    <property type="molecule type" value="Genomic_DNA"/>
</dbReference>